<dbReference type="Pfam" id="PF02720">
    <property type="entry name" value="DUF222"/>
    <property type="match status" value="1"/>
</dbReference>
<comment type="caution">
    <text evidence="3">The sequence shown here is derived from an EMBL/GenBank/DDBJ whole genome shotgun (WGS) entry which is preliminary data.</text>
</comment>
<proteinExistence type="inferred from homology"/>
<gene>
    <name evidence="3" type="ORF">FXN61_16405</name>
</gene>
<evidence type="ECO:0000259" key="2">
    <source>
        <dbReference type="SMART" id="SM00507"/>
    </source>
</evidence>
<name>A0ABX1FH67_9PSEU</name>
<dbReference type="CDD" id="cd00085">
    <property type="entry name" value="HNHc"/>
    <property type="match status" value="1"/>
</dbReference>
<dbReference type="InterPro" id="IPR003870">
    <property type="entry name" value="DUF222"/>
</dbReference>
<dbReference type="Proteomes" id="UP001515943">
    <property type="component" value="Unassembled WGS sequence"/>
</dbReference>
<protein>
    <submittedName>
        <fullName evidence="3">DUF222 domain-containing protein</fullName>
    </submittedName>
</protein>
<comment type="similarity">
    <text evidence="1">Belongs to the Rv1128c/1148c/1588c/1702c/1945/3466 family.</text>
</comment>
<feature type="domain" description="HNH nuclease" evidence="2">
    <location>
        <begin position="379"/>
        <end position="431"/>
    </location>
</feature>
<evidence type="ECO:0000256" key="1">
    <source>
        <dbReference type="ARBA" id="ARBA00023450"/>
    </source>
</evidence>
<keyword evidence="4" id="KW-1185">Reference proteome</keyword>
<sequence length="469" mass="52021">MPSSVGRVPDRVSVVGVRRWLRGVVLLRALASVAWVVPRGVLRTRESLCARCHRGSDLRLHPIVEWNSNTCSCHNGRMSALGLASPLELLDELKRKVRALQQLQFQIVEIVGALDQQGAAETLGYKDLVEVFKHALRWDPKVSRRKLAQAKALCPTVTPTGSRVEPALPGVAAAMADGALSEDHVEVLAEAMAALPAAAEEHVVEYALRHEPRSAKAFCKELAYRLDQDGPEPKEPEPVQPRNVVRRRWQGGRYQLFADVDAETGAKLDALIDPLAKPEPDDVRFAPEREGDAFCEIVDLALRADQYRICGGERVQLTVTVDYDKLRAGIGTARLDNGEHIPMNQVRKIACDSGIIPVLLGSRSQIYDVGRKTRTINAGLRRVLVARDAGCAFPGCTRPPKHCEAHHIRYWSDGGETILGNLVLLCRRHHDLVHQSDWQVQMIGGLPVFRPPAFIDPQRRPQRNLLRTA</sequence>
<dbReference type="Gene3D" id="1.10.30.50">
    <property type="match status" value="1"/>
</dbReference>
<dbReference type="InterPro" id="IPR002711">
    <property type="entry name" value="HNH"/>
</dbReference>
<dbReference type="Pfam" id="PF01844">
    <property type="entry name" value="HNH"/>
    <property type="match status" value="1"/>
</dbReference>
<organism evidence="3 4">
    <name type="scientific">Lentzea indica</name>
    <dbReference type="NCBI Taxonomy" id="2604800"/>
    <lineage>
        <taxon>Bacteria</taxon>
        <taxon>Bacillati</taxon>
        <taxon>Actinomycetota</taxon>
        <taxon>Actinomycetes</taxon>
        <taxon>Pseudonocardiales</taxon>
        <taxon>Pseudonocardiaceae</taxon>
        <taxon>Lentzea</taxon>
    </lineage>
</organism>
<evidence type="ECO:0000313" key="4">
    <source>
        <dbReference type="Proteomes" id="UP001515943"/>
    </source>
</evidence>
<reference evidence="3 4" key="1">
    <citation type="submission" date="2019-08" db="EMBL/GenBank/DDBJ databases">
        <title>Lentzea from Indian Himalayas.</title>
        <authorList>
            <person name="Mandal S."/>
            <person name="Mallick Gupta A."/>
            <person name="Maiti P.K."/>
            <person name="Sarkar J."/>
            <person name="Mandal S."/>
        </authorList>
    </citation>
    <scope>NUCLEOTIDE SEQUENCE [LARGE SCALE GENOMIC DNA]</scope>
    <source>
        <strain evidence="3 4">PSKA42</strain>
    </source>
</reference>
<dbReference type="SMART" id="SM00507">
    <property type="entry name" value="HNHc"/>
    <property type="match status" value="1"/>
</dbReference>
<accession>A0ABX1FH67</accession>
<evidence type="ECO:0000313" key="3">
    <source>
        <dbReference type="EMBL" id="NKE58319.1"/>
    </source>
</evidence>
<dbReference type="InterPro" id="IPR003615">
    <property type="entry name" value="HNH_nuc"/>
</dbReference>
<dbReference type="EMBL" id="VSRL01000051">
    <property type="protein sequence ID" value="NKE58319.1"/>
    <property type="molecule type" value="Genomic_DNA"/>
</dbReference>